<comment type="subcellular location">
    <subcellularLocation>
        <location evidence="1">Secreted</location>
    </subcellularLocation>
</comment>
<keyword evidence="12" id="KW-1185">Reference proteome</keyword>
<protein>
    <recommendedName>
        <fullName evidence="13">Peroxidase</fullName>
    </recommendedName>
</protein>
<dbReference type="PROSITE" id="PS50292">
    <property type="entry name" value="PEROXIDASE_3"/>
    <property type="match status" value="1"/>
</dbReference>
<evidence type="ECO:0000256" key="7">
    <source>
        <dbReference type="ARBA" id="ARBA00023004"/>
    </source>
</evidence>
<feature type="region of interest" description="Disordered" evidence="9">
    <location>
        <begin position="800"/>
        <end position="834"/>
    </location>
</feature>
<name>A0ABD1EJX8_HYPHA</name>
<dbReference type="GO" id="GO:0022412">
    <property type="term" value="P:cellular process involved in reproduction in multicellular organism"/>
    <property type="evidence" value="ECO:0007669"/>
    <property type="project" value="UniProtKB-ARBA"/>
</dbReference>
<dbReference type="InterPro" id="IPR037120">
    <property type="entry name" value="Haem_peroxidase_sf_animal"/>
</dbReference>
<feature type="transmembrane region" description="Helical" evidence="10">
    <location>
        <begin position="21"/>
        <end position="37"/>
    </location>
</feature>
<evidence type="ECO:0000256" key="4">
    <source>
        <dbReference type="ARBA" id="ARBA00022617"/>
    </source>
</evidence>
<dbReference type="EMBL" id="JBDJPC010000007">
    <property type="protein sequence ID" value="KAL1495005.1"/>
    <property type="molecule type" value="Genomic_DNA"/>
</dbReference>
<proteinExistence type="predicted"/>
<gene>
    <name evidence="11" type="ORF">ABEB36_010496</name>
</gene>
<keyword evidence="2" id="KW-0964">Secreted</keyword>
<keyword evidence="6" id="KW-0560">Oxidoreductase</keyword>
<dbReference type="InterPro" id="IPR010255">
    <property type="entry name" value="Haem_peroxidase_sf"/>
</dbReference>
<keyword evidence="10" id="KW-0812">Transmembrane</keyword>
<evidence type="ECO:0000256" key="5">
    <source>
        <dbReference type="ARBA" id="ARBA00022729"/>
    </source>
</evidence>
<dbReference type="Gene3D" id="1.10.640.10">
    <property type="entry name" value="Haem peroxidase domain superfamily, animal type"/>
    <property type="match status" value="1"/>
</dbReference>
<dbReference type="Proteomes" id="UP001566132">
    <property type="component" value="Unassembled WGS sequence"/>
</dbReference>
<keyword evidence="10" id="KW-0472">Membrane</keyword>
<reference evidence="11 12" key="1">
    <citation type="submission" date="2024-05" db="EMBL/GenBank/DDBJ databases">
        <title>Genetic variation in Jamaican populations of the coffee berry borer (Hypothenemus hampei).</title>
        <authorList>
            <person name="Errbii M."/>
            <person name="Myrie A."/>
        </authorList>
    </citation>
    <scope>NUCLEOTIDE SEQUENCE [LARGE SCALE GENOMIC DNA]</scope>
    <source>
        <strain evidence="11">JA-Hopewell-2020-01-JO</strain>
        <tissue evidence="11">Whole body</tissue>
    </source>
</reference>
<dbReference type="CDD" id="cd09823">
    <property type="entry name" value="peroxinectin_like"/>
    <property type="match status" value="1"/>
</dbReference>
<dbReference type="SUPFAM" id="SSF48113">
    <property type="entry name" value="Heme-dependent peroxidases"/>
    <property type="match status" value="1"/>
</dbReference>
<dbReference type="InterPro" id="IPR019791">
    <property type="entry name" value="Haem_peroxidase_animal"/>
</dbReference>
<evidence type="ECO:0000256" key="3">
    <source>
        <dbReference type="ARBA" id="ARBA00022559"/>
    </source>
</evidence>
<evidence type="ECO:0000256" key="1">
    <source>
        <dbReference type="ARBA" id="ARBA00004613"/>
    </source>
</evidence>
<dbReference type="PRINTS" id="PR00457">
    <property type="entry name" value="ANPEROXIDASE"/>
</dbReference>
<evidence type="ECO:0000256" key="8">
    <source>
        <dbReference type="PIRSR" id="PIRSR619791-2"/>
    </source>
</evidence>
<evidence type="ECO:0000256" key="6">
    <source>
        <dbReference type="ARBA" id="ARBA00023002"/>
    </source>
</evidence>
<feature type="compositionally biased region" description="Low complexity" evidence="9">
    <location>
        <begin position="818"/>
        <end position="831"/>
    </location>
</feature>
<feature type="compositionally biased region" description="Basic residues" evidence="9">
    <location>
        <begin position="800"/>
        <end position="817"/>
    </location>
</feature>
<dbReference type="PANTHER" id="PTHR11475:SF109">
    <property type="entry name" value="CHORION PEROXIDASE-LIKE PROTEIN"/>
    <property type="match status" value="1"/>
</dbReference>
<keyword evidence="4 8" id="KW-0349">Heme</keyword>
<dbReference type="PANTHER" id="PTHR11475">
    <property type="entry name" value="OXIDASE/PEROXIDASE"/>
    <property type="match status" value="1"/>
</dbReference>
<evidence type="ECO:0000313" key="11">
    <source>
        <dbReference type="EMBL" id="KAL1495005.1"/>
    </source>
</evidence>
<sequence>MPSIDLRRQRKQLGKINEFNILSSFIFYIVFIFPLTTDQQTLLNNNQRIKQLNTDLLHVENYFLTYNSKQEQNENRFKYFKNFKVGNGNFSHNGGDKVKESRQKEISDAMDHGIRSLNELIEVKEPYLYKLGFFLNEHEPAAKVASFGSPKSPRAHLISQIGYATLEASKKLAESLHKTSGRQPPGIPLDLQSRLSLEECPFNNEPPPTPRCSPSTQRYRTFDGTCNNFEHPSRGSALIPMQRFLPPVYEDGIQSVRLSVFGTNLASPRQISTRIHSDRNREIKSVTLMFTQWGQFIDHDLTSTVKSRGFNGSIPRCCEDGGRRILPLQFLHPSCLPIEIPRNDPFFSQFGLGCMEFIRSSPSTTINCELGWREQINQVTSYLDASTIYGSDRDVANSMRTFRNGMIFYGSQPDNNLLDVNLCKAGAVAEDCMQPGDSRLNENPGLIALHTVFVRYHNRIANILSRMNAHWNDEKVYQETRRIVVAVIQHITYKEYLPIVVGPDVMDLFDLRVAKSGYYEQYDPKVNPTVSNSFSTVAFRFGHSMVQNSFIRSNSNHQPLPNNVTFHEEFSNHENIWSPGSVDRLLLGFINQPSQKRDEFISNELTNHLFQFSGPFGMDLAAINIQRARDHGIPPYTYWREPCGLTPVKKWSDLDEIMNTNVNSRIQSLYSHVDDIDLFTAGLAEKPLRGGVVGPTFACIIAQQFQNLRKGDRFWYENQFVESAFSPMQLQEIRKVSLSQVLCETMDEFETVQPFVFLSADSFFNIRVPCRSEFKHFDLAAWRETPFDLNNDLTLTKQLKRRKRANKSKSQKSKTTKLIKTTSTSTTQNKTKQNEVKFRNATNVLESSNNNRPLQVNINIQVLHQPTNTKRPMITSKPEHNYVVLVTPRPTTTRRPFTNITYPTFLYSQAYNKPDNYNLATNKPQFLNNMINYASVNVHKRPNIHLNTYRPTIFEDQPFSVSNKPTQYYSTNKPLQNSYSLSSNNYFNEKRRPQLDGLDDIFMEFFYNSDRTVESAININDKLDF</sequence>
<dbReference type="AlphaFoldDB" id="A0ABD1EJX8"/>
<dbReference type="GO" id="GO:0004601">
    <property type="term" value="F:peroxidase activity"/>
    <property type="evidence" value="ECO:0007669"/>
    <property type="project" value="UniProtKB-KW"/>
</dbReference>
<dbReference type="GO" id="GO:0005576">
    <property type="term" value="C:extracellular region"/>
    <property type="evidence" value="ECO:0007669"/>
    <property type="project" value="UniProtKB-SubCell"/>
</dbReference>
<keyword evidence="8" id="KW-0479">Metal-binding</keyword>
<accession>A0ABD1EJX8</accession>
<organism evidence="11 12">
    <name type="scientific">Hypothenemus hampei</name>
    <name type="common">Coffee berry borer</name>
    <dbReference type="NCBI Taxonomy" id="57062"/>
    <lineage>
        <taxon>Eukaryota</taxon>
        <taxon>Metazoa</taxon>
        <taxon>Ecdysozoa</taxon>
        <taxon>Arthropoda</taxon>
        <taxon>Hexapoda</taxon>
        <taxon>Insecta</taxon>
        <taxon>Pterygota</taxon>
        <taxon>Neoptera</taxon>
        <taxon>Endopterygota</taxon>
        <taxon>Coleoptera</taxon>
        <taxon>Polyphaga</taxon>
        <taxon>Cucujiformia</taxon>
        <taxon>Curculionidae</taxon>
        <taxon>Scolytinae</taxon>
        <taxon>Hypothenemus</taxon>
    </lineage>
</organism>
<comment type="caution">
    <text evidence="11">The sequence shown here is derived from an EMBL/GenBank/DDBJ whole genome shotgun (WGS) entry which is preliminary data.</text>
</comment>
<evidence type="ECO:0000256" key="9">
    <source>
        <dbReference type="SAM" id="MobiDB-lite"/>
    </source>
</evidence>
<evidence type="ECO:0000256" key="10">
    <source>
        <dbReference type="SAM" id="Phobius"/>
    </source>
</evidence>
<keyword evidence="7 8" id="KW-0408">Iron</keyword>
<evidence type="ECO:0000256" key="2">
    <source>
        <dbReference type="ARBA" id="ARBA00022525"/>
    </source>
</evidence>
<keyword evidence="5" id="KW-0732">Signal</keyword>
<dbReference type="Pfam" id="PF03098">
    <property type="entry name" value="An_peroxidase"/>
    <property type="match status" value="1"/>
</dbReference>
<keyword evidence="3" id="KW-0575">Peroxidase</keyword>
<dbReference type="FunFam" id="1.10.640.10:FF:000003">
    <property type="entry name" value="chorion peroxidase"/>
    <property type="match status" value="1"/>
</dbReference>
<keyword evidence="10" id="KW-1133">Transmembrane helix</keyword>
<evidence type="ECO:0008006" key="13">
    <source>
        <dbReference type="Google" id="ProtNLM"/>
    </source>
</evidence>
<evidence type="ECO:0000313" key="12">
    <source>
        <dbReference type="Proteomes" id="UP001566132"/>
    </source>
</evidence>
<feature type="binding site" description="axial binding residue" evidence="8">
    <location>
        <position position="543"/>
    </location>
    <ligand>
        <name>heme b</name>
        <dbReference type="ChEBI" id="CHEBI:60344"/>
    </ligand>
    <ligandPart>
        <name>Fe</name>
        <dbReference type="ChEBI" id="CHEBI:18248"/>
    </ligandPart>
</feature>